<evidence type="ECO:0000256" key="2">
    <source>
        <dbReference type="ARBA" id="ARBA00008483"/>
    </source>
</evidence>
<protein>
    <submittedName>
        <fullName evidence="12">Monovalent cation/H+ antiporter subunit D family protein</fullName>
    </submittedName>
    <submittedName>
        <fullName evidence="13">Multisubunit sodium/proton antiporter, MrpD subunit</fullName>
    </submittedName>
    <submittedName>
        <fullName evidence="14">Sodium/proton antiporter shaA</fullName>
    </submittedName>
</protein>
<evidence type="ECO:0000256" key="1">
    <source>
        <dbReference type="ARBA" id="ARBA00004651"/>
    </source>
</evidence>
<feature type="transmembrane region" description="Helical" evidence="9">
    <location>
        <begin position="201"/>
        <end position="220"/>
    </location>
</feature>
<evidence type="ECO:0000256" key="9">
    <source>
        <dbReference type="SAM" id="Phobius"/>
    </source>
</evidence>
<feature type="transmembrane region" description="Helical" evidence="9">
    <location>
        <begin position="406"/>
        <end position="432"/>
    </location>
</feature>
<feature type="transmembrane region" description="Helical" evidence="9">
    <location>
        <begin position="32"/>
        <end position="49"/>
    </location>
</feature>
<dbReference type="GO" id="GO:0005886">
    <property type="term" value="C:plasma membrane"/>
    <property type="evidence" value="ECO:0007669"/>
    <property type="project" value="UniProtKB-SubCell"/>
</dbReference>
<evidence type="ECO:0000256" key="8">
    <source>
        <dbReference type="RuleBase" id="RU000320"/>
    </source>
</evidence>
<feature type="transmembrane region" description="Helical" evidence="9">
    <location>
        <begin position="160"/>
        <end position="181"/>
    </location>
</feature>
<accession>A0A239ZYY7</accession>
<keyword evidence="15" id="KW-1185">Reference proteome</keyword>
<evidence type="ECO:0000313" key="14">
    <source>
        <dbReference type="EMBL" id="SQB33290.1"/>
    </source>
</evidence>
<comment type="similarity">
    <text evidence="2">Belongs to the CPA3 antiporters (TC 2.A.63) subunit A family.</text>
</comment>
<dbReference type="STRING" id="1494.SAMN05216497_11266"/>
<keyword evidence="7 9" id="KW-0472">Membrane</keyword>
<dbReference type="PRINTS" id="PR01434">
    <property type="entry name" value="NADHDHGNASE5"/>
</dbReference>
<dbReference type="InterPro" id="IPR001750">
    <property type="entry name" value="ND/Mrp_TM"/>
</dbReference>
<reference evidence="14 16" key="2">
    <citation type="submission" date="2018-06" db="EMBL/GenBank/DDBJ databases">
        <authorList>
            <consortium name="Pathogen Informatics"/>
            <person name="Doyle S."/>
        </authorList>
    </citation>
    <scope>NUCLEOTIDE SEQUENCE [LARGE SCALE GENOMIC DNA]</scope>
    <source>
        <strain evidence="14 16">NCTC13028</strain>
    </source>
</reference>
<dbReference type="EMBL" id="UAWC01000001">
    <property type="protein sequence ID" value="SQB33290.1"/>
    <property type="molecule type" value="Genomic_DNA"/>
</dbReference>
<keyword evidence="6" id="KW-0560">Oxidoreductase</keyword>
<evidence type="ECO:0000313" key="12">
    <source>
        <dbReference type="EMBL" id="NOH14934.1"/>
    </source>
</evidence>
<feature type="domain" description="NADH-Ubiquinone oxidoreductase (complex I) chain 5 N-terminal" evidence="11">
    <location>
        <begin position="66"/>
        <end position="108"/>
    </location>
</feature>
<evidence type="ECO:0000313" key="17">
    <source>
        <dbReference type="Proteomes" id="UP000528432"/>
    </source>
</evidence>
<evidence type="ECO:0000256" key="5">
    <source>
        <dbReference type="ARBA" id="ARBA00022989"/>
    </source>
</evidence>
<feature type="transmembrane region" description="Helical" evidence="9">
    <location>
        <begin position="75"/>
        <end position="95"/>
    </location>
</feature>
<dbReference type="Pfam" id="PF00361">
    <property type="entry name" value="Proton_antipo_M"/>
    <property type="match status" value="1"/>
</dbReference>
<keyword evidence="4 8" id="KW-0812">Transmembrane</keyword>
<dbReference type="AlphaFoldDB" id="A0A239ZYY7"/>
<dbReference type="GO" id="GO:0016491">
    <property type="term" value="F:oxidoreductase activity"/>
    <property type="evidence" value="ECO:0007669"/>
    <property type="project" value="UniProtKB-KW"/>
</dbReference>
<dbReference type="RefSeq" id="WP_089866272.1">
    <property type="nucleotide sequence ID" value="NZ_CP173238.1"/>
</dbReference>
<gene>
    <name evidence="14" type="primary">shaA_1</name>
    <name evidence="12" type="ORF">HMJ28_00790</name>
    <name evidence="14" type="ORF">NCTC13028_00283</name>
    <name evidence="13" type="ORF">SAMN05216497_11266</name>
</gene>
<feature type="transmembrane region" description="Helical" evidence="9">
    <location>
        <begin position="453"/>
        <end position="470"/>
    </location>
</feature>
<evidence type="ECO:0000259" key="10">
    <source>
        <dbReference type="Pfam" id="PF00361"/>
    </source>
</evidence>
<dbReference type="Proteomes" id="UP000198811">
    <property type="component" value="Unassembled WGS sequence"/>
</dbReference>
<feature type="transmembrane region" description="Helical" evidence="9">
    <location>
        <begin position="301"/>
        <end position="319"/>
    </location>
</feature>
<evidence type="ECO:0000256" key="7">
    <source>
        <dbReference type="ARBA" id="ARBA00023136"/>
    </source>
</evidence>
<evidence type="ECO:0000256" key="6">
    <source>
        <dbReference type="ARBA" id="ARBA00023002"/>
    </source>
</evidence>
<dbReference type="OrthoDB" id="9807568at2"/>
<reference evidence="12 17" key="3">
    <citation type="submission" date="2020-05" db="EMBL/GenBank/DDBJ databases">
        <title>Draft genome sequence of Clostridium cochlearium strain AGROS13 isolated from a sheep dairy farm in New Zealand.</title>
        <authorList>
            <person name="Gupta T.B."/>
            <person name="Jauregui R."/>
            <person name="Risson A.N."/>
            <person name="Brightwell G."/>
            <person name="Maclean P."/>
        </authorList>
    </citation>
    <scope>NUCLEOTIDE SEQUENCE [LARGE SCALE GENOMIC DNA]</scope>
    <source>
        <strain evidence="12 17">AGROS13</strain>
    </source>
</reference>
<evidence type="ECO:0000313" key="16">
    <source>
        <dbReference type="Proteomes" id="UP000250223"/>
    </source>
</evidence>
<dbReference type="PANTHER" id="PTHR42682:SF4">
    <property type="entry name" value="NADH-UBIQUINONE_PLASTOQUINONE"/>
    <property type="match status" value="1"/>
</dbReference>
<dbReference type="GeneID" id="70577077"/>
<proteinExistence type="inferred from homology"/>
<feature type="domain" description="NADH:quinone oxidoreductase/Mrp antiporter transmembrane" evidence="10">
    <location>
        <begin position="124"/>
        <end position="419"/>
    </location>
</feature>
<name>A0A239ZYY7_CLOCO</name>
<dbReference type="InterPro" id="IPR052175">
    <property type="entry name" value="ComplexI-like_HydComp"/>
</dbReference>
<evidence type="ECO:0000256" key="3">
    <source>
        <dbReference type="ARBA" id="ARBA00022475"/>
    </source>
</evidence>
<organism evidence="14 16">
    <name type="scientific">Clostridium cochlearium</name>
    <dbReference type="NCBI Taxonomy" id="1494"/>
    <lineage>
        <taxon>Bacteria</taxon>
        <taxon>Bacillati</taxon>
        <taxon>Bacillota</taxon>
        <taxon>Clostridia</taxon>
        <taxon>Eubacteriales</taxon>
        <taxon>Clostridiaceae</taxon>
        <taxon>Clostridium</taxon>
    </lineage>
</organism>
<feature type="transmembrane region" description="Helical" evidence="9">
    <location>
        <begin position="107"/>
        <end position="125"/>
    </location>
</feature>
<feature type="transmembrane region" description="Helical" evidence="9">
    <location>
        <begin position="274"/>
        <end position="292"/>
    </location>
</feature>
<keyword evidence="5 9" id="KW-1133">Transmembrane helix</keyword>
<dbReference type="PANTHER" id="PTHR42682">
    <property type="entry name" value="HYDROGENASE-4 COMPONENT F"/>
    <property type="match status" value="1"/>
</dbReference>
<feature type="transmembrane region" description="Helical" evidence="9">
    <location>
        <begin position="369"/>
        <end position="386"/>
    </location>
</feature>
<reference evidence="13 15" key="1">
    <citation type="submission" date="2016-10" db="EMBL/GenBank/DDBJ databases">
        <authorList>
            <person name="Varghese N."/>
            <person name="Submissions S."/>
        </authorList>
    </citation>
    <scope>NUCLEOTIDE SEQUENCE [LARGE SCALE GENOMIC DNA]</scope>
    <source>
        <strain evidence="13 15">NLAE-zl-C224</strain>
    </source>
</reference>
<dbReference type="EMBL" id="JABFIF010000001">
    <property type="protein sequence ID" value="NOH14934.1"/>
    <property type="molecule type" value="Genomic_DNA"/>
</dbReference>
<dbReference type="InterPro" id="IPR001516">
    <property type="entry name" value="Proton_antipo_N"/>
</dbReference>
<dbReference type="Proteomes" id="UP000528432">
    <property type="component" value="Unassembled WGS sequence"/>
</dbReference>
<evidence type="ECO:0000256" key="4">
    <source>
        <dbReference type="ARBA" id="ARBA00022692"/>
    </source>
</evidence>
<dbReference type="EMBL" id="FNGL01000012">
    <property type="protein sequence ID" value="SDL21695.1"/>
    <property type="molecule type" value="Genomic_DNA"/>
</dbReference>
<evidence type="ECO:0000259" key="11">
    <source>
        <dbReference type="Pfam" id="PF00662"/>
    </source>
</evidence>
<keyword evidence="3" id="KW-1003">Cell membrane</keyword>
<feature type="transmembrane region" description="Helical" evidence="9">
    <location>
        <begin position="6"/>
        <end position="25"/>
    </location>
</feature>
<dbReference type="Proteomes" id="UP000250223">
    <property type="component" value="Unassembled WGS sequence"/>
</dbReference>
<feature type="transmembrane region" description="Helical" evidence="9">
    <location>
        <begin position="331"/>
        <end position="349"/>
    </location>
</feature>
<evidence type="ECO:0000313" key="13">
    <source>
        <dbReference type="EMBL" id="SDL21695.1"/>
    </source>
</evidence>
<dbReference type="Pfam" id="PF00662">
    <property type="entry name" value="Proton_antipo_N"/>
    <property type="match status" value="1"/>
</dbReference>
<sequence>MNTAIILIPILFPMVMALFIGVGKFKENIRNAIAAITVFLNLFFVIYIFKSMGQISCTVLKINEFLDIYLKIDKLSMFFSLLVAVLWVFTSFYSMEYMKHEGKEDRFFAFFLVTLGVTLGISFSGNLVTLYLFYELLTLATFPLVIHSGTGEALKSGKKYLIYSFAGATFVLLGMILLFNVTNVLDFCPKGIIKDFNLNKTLISTSYIVMFLGFGVKAALVPFHSWLPKAMVAPTPVSSLLHAVAVVKSGVFALVRITYYVFGAEIVKQIHGRKYLLLFVTISILMGSFLALHQSNLKKRLAYSTISQLGYILLGILILNGNSFVGGLLHLINHAVIKITLFFCVGTIMYTRGKTSIYEIKGIGKEMPYTMWCFAISSISLIGIPPTNGFVSKWYLAQGGLLEGKVIFPAILLISALLTAMYLMPIITVAFFKKSEEHTLGEKIEIKEAPLKMLVPIMLITCITIVLGLYPNPILNFLMEISKEVI</sequence>
<feature type="transmembrane region" description="Helical" evidence="9">
    <location>
        <begin position="240"/>
        <end position="262"/>
    </location>
</feature>
<evidence type="ECO:0000313" key="15">
    <source>
        <dbReference type="Proteomes" id="UP000198811"/>
    </source>
</evidence>
<comment type="subcellular location">
    <subcellularLocation>
        <location evidence="1">Cell membrane</location>
        <topology evidence="1">Multi-pass membrane protein</topology>
    </subcellularLocation>
    <subcellularLocation>
        <location evidence="8">Membrane</location>
        <topology evidence="8">Multi-pass membrane protein</topology>
    </subcellularLocation>
</comment>